<evidence type="ECO:0000313" key="1">
    <source>
        <dbReference type="EMBL" id="QCE14471.1"/>
    </source>
</evidence>
<dbReference type="Proteomes" id="UP000501690">
    <property type="component" value="Linkage Group LG11"/>
</dbReference>
<evidence type="ECO:0000313" key="2">
    <source>
        <dbReference type="Proteomes" id="UP000501690"/>
    </source>
</evidence>
<accession>A0A4D6NNF4</accession>
<dbReference type="AlphaFoldDB" id="A0A4D6NNF4"/>
<gene>
    <name evidence="1" type="ORF">DEO72_LG11g1471</name>
</gene>
<dbReference type="EMBL" id="CP039355">
    <property type="protein sequence ID" value="QCE14471.1"/>
    <property type="molecule type" value="Genomic_DNA"/>
</dbReference>
<organism evidence="1 2">
    <name type="scientific">Vigna unguiculata</name>
    <name type="common">Cowpea</name>
    <dbReference type="NCBI Taxonomy" id="3917"/>
    <lineage>
        <taxon>Eukaryota</taxon>
        <taxon>Viridiplantae</taxon>
        <taxon>Streptophyta</taxon>
        <taxon>Embryophyta</taxon>
        <taxon>Tracheophyta</taxon>
        <taxon>Spermatophyta</taxon>
        <taxon>Magnoliopsida</taxon>
        <taxon>eudicotyledons</taxon>
        <taxon>Gunneridae</taxon>
        <taxon>Pentapetalae</taxon>
        <taxon>rosids</taxon>
        <taxon>fabids</taxon>
        <taxon>Fabales</taxon>
        <taxon>Fabaceae</taxon>
        <taxon>Papilionoideae</taxon>
        <taxon>50 kb inversion clade</taxon>
        <taxon>NPAAA clade</taxon>
        <taxon>indigoferoid/millettioid clade</taxon>
        <taxon>Phaseoleae</taxon>
        <taxon>Vigna</taxon>
    </lineage>
</organism>
<proteinExistence type="predicted"/>
<keyword evidence="2" id="KW-1185">Reference proteome</keyword>
<name>A0A4D6NNF4_VIGUN</name>
<protein>
    <submittedName>
        <fullName evidence="1">Uncharacterized protein</fullName>
    </submittedName>
</protein>
<sequence length="82" mass="8767">MGVDWQRRGSGGVFGQCMQAGMTGWATGYKAWRKRHQVWGERPSGFAGGRVLGRGLSQCLQAGRTLVGELVTRLGVSGTGLE</sequence>
<reference evidence="1 2" key="1">
    <citation type="submission" date="2019-04" db="EMBL/GenBank/DDBJ databases">
        <title>An improved genome assembly and genetic linkage map for asparagus bean, Vigna unguiculata ssp. sesquipedialis.</title>
        <authorList>
            <person name="Xia Q."/>
            <person name="Zhang R."/>
            <person name="Dong Y."/>
        </authorList>
    </citation>
    <scope>NUCLEOTIDE SEQUENCE [LARGE SCALE GENOMIC DNA]</scope>
    <source>
        <tissue evidence="1">Leaf</tissue>
    </source>
</reference>